<dbReference type="RefSeq" id="WP_103934250.1">
    <property type="nucleotide sequence ID" value="NZ_FNVA01000006.1"/>
</dbReference>
<accession>A0A1H6AYQ8</accession>
<evidence type="ECO:0000313" key="2">
    <source>
        <dbReference type="Proteomes" id="UP000236728"/>
    </source>
</evidence>
<evidence type="ECO:0000313" key="1">
    <source>
        <dbReference type="EMBL" id="SEG53738.1"/>
    </source>
</evidence>
<organism evidence="1 2">
    <name type="scientific">Bryocella elongata</name>
    <dbReference type="NCBI Taxonomy" id="863522"/>
    <lineage>
        <taxon>Bacteria</taxon>
        <taxon>Pseudomonadati</taxon>
        <taxon>Acidobacteriota</taxon>
        <taxon>Terriglobia</taxon>
        <taxon>Terriglobales</taxon>
        <taxon>Acidobacteriaceae</taxon>
        <taxon>Bryocella</taxon>
    </lineage>
</organism>
<proteinExistence type="predicted"/>
<dbReference type="EMBL" id="FNVA01000006">
    <property type="protein sequence ID" value="SEG53738.1"/>
    <property type="molecule type" value="Genomic_DNA"/>
</dbReference>
<reference evidence="1 2" key="1">
    <citation type="submission" date="2016-10" db="EMBL/GenBank/DDBJ databases">
        <authorList>
            <person name="de Groot N.N."/>
        </authorList>
    </citation>
    <scope>NUCLEOTIDE SEQUENCE [LARGE SCALE GENOMIC DNA]</scope>
    <source>
        <strain evidence="1 2">DSM 22489</strain>
    </source>
</reference>
<dbReference type="Proteomes" id="UP000236728">
    <property type="component" value="Unassembled WGS sequence"/>
</dbReference>
<protein>
    <submittedName>
        <fullName evidence="1">Uncharacterized protein</fullName>
    </submittedName>
</protein>
<dbReference type="AlphaFoldDB" id="A0A1H6AYQ8"/>
<sequence length="82" mass="9385">MALEIEIARYNELLPQLLETSEGKIAVIKGQEFLGAFETMDEAYQALLPKYGFVQCLMRTIRAQQPVYDLTNLHLGLIRVQE</sequence>
<gene>
    <name evidence="1" type="ORF">SAMN05421819_3377</name>
</gene>
<name>A0A1H6AYQ8_9BACT</name>
<keyword evidence="2" id="KW-1185">Reference proteome</keyword>